<protein>
    <submittedName>
        <fullName evidence="2">Uncharacterized protein</fullName>
    </submittedName>
</protein>
<dbReference type="EMBL" id="KQ414666">
    <property type="protein sequence ID" value="KOC65121.1"/>
    <property type="molecule type" value="Genomic_DNA"/>
</dbReference>
<keyword evidence="3" id="KW-1185">Reference proteome</keyword>
<dbReference type="AlphaFoldDB" id="A0A0L7R2W7"/>
<sequence length="253" mass="29202">MSVCFAERKERGKMAHFEKLDEQHPYYVIAAARMWQNPETKPVTTARFYWKFAAFNFIHKRIQESDGGFFENFGTLLAEKVRAQELAEGPLPKKKDEDEKAEEEEEDKLSLEGSIEEPVDALLETDSDRDENEYTANFLAESMGWNIHRRLFSPFPLVLELTARPIRSKSPIFKLAALSEPEKWASEITAHVLKFSYNQCPNLSHTHDKYSPFLSLKPIRPMLAKPRNLYKYMESHCQSQLLLAAVGLVKTMA</sequence>
<name>A0A0L7R2W7_9HYME</name>
<evidence type="ECO:0000313" key="3">
    <source>
        <dbReference type="Proteomes" id="UP000053825"/>
    </source>
</evidence>
<organism evidence="2 3">
    <name type="scientific">Habropoda laboriosa</name>
    <dbReference type="NCBI Taxonomy" id="597456"/>
    <lineage>
        <taxon>Eukaryota</taxon>
        <taxon>Metazoa</taxon>
        <taxon>Ecdysozoa</taxon>
        <taxon>Arthropoda</taxon>
        <taxon>Hexapoda</taxon>
        <taxon>Insecta</taxon>
        <taxon>Pterygota</taxon>
        <taxon>Neoptera</taxon>
        <taxon>Endopterygota</taxon>
        <taxon>Hymenoptera</taxon>
        <taxon>Apocrita</taxon>
        <taxon>Aculeata</taxon>
        <taxon>Apoidea</taxon>
        <taxon>Anthophila</taxon>
        <taxon>Apidae</taxon>
        <taxon>Habropoda</taxon>
    </lineage>
</organism>
<dbReference type="Proteomes" id="UP000053825">
    <property type="component" value="Unassembled WGS sequence"/>
</dbReference>
<feature type="region of interest" description="Disordered" evidence="1">
    <location>
        <begin position="88"/>
        <end position="112"/>
    </location>
</feature>
<evidence type="ECO:0000313" key="2">
    <source>
        <dbReference type="EMBL" id="KOC65121.1"/>
    </source>
</evidence>
<dbReference type="OrthoDB" id="67700at2759"/>
<proteinExistence type="predicted"/>
<accession>A0A0L7R2W7</accession>
<dbReference type="STRING" id="597456.A0A0L7R2W7"/>
<reference evidence="2 3" key="1">
    <citation type="submission" date="2015-07" db="EMBL/GenBank/DDBJ databases">
        <title>The genome of Habropoda laboriosa.</title>
        <authorList>
            <person name="Pan H."/>
            <person name="Kapheim K."/>
        </authorList>
    </citation>
    <scope>NUCLEOTIDE SEQUENCE [LARGE SCALE GENOMIC DNA]</scope>
    <source>
        <strain evidence="2">0110345459</strain>
    </source>
</reference>
<evidence type="ECO:0000256" key="1">
    <source>
        <dbReference type="SAM" id="MobiDB-lite"/>
    </source>
</evidence>
<gene>
    <name evidence="2" type="ORF">WH47_04711</name>
</gene>
<feature type="compositionally biased region" description="Basic and acidic residues" evidence="1">
    <location>
        <begin position="88"/>
        <end position="98"/>
    </location>
</feature>